<proteinExistence type="predicted"/>
<dbReference type="EMBL" id="JAGHQM010000420">
    <property type="protein sequence ID" value="KAH0562059.1"/>
    <property type="molecule type" value="Genomic_DNA"/>
</dbReference>
<dbReference type="InterPro" id="IPR002575">
    <property type="entry name" value="Aminoglycoside_PTrfase"/>
</dbReference>
<protein>
    <recommendedName>
        <fullName evidence="1">Aminoglycoside phosphotransferase domain-containing protein</fullName>
    </recommendedName>
</protein>
<gene>
    <name evidence="2" type="ORF">GP486_003243</name>
</gene>
<accession>A0A9P8LDI6</accession>
<dbReference type="Pfam" id="PF01636">
    <property type="entry name" value="APH"/>
    <property type="match status" value="1"/>
</dbReference>
<dbReference type="PANTHER" id="PTHR21310:SF37">
    <property type="entry name" value="AMINOGLYCOSIDE PHOSPHOTRANSFERASE DOMAIN-CONTAINING PROTEIN"/>
    <property type="match status" value="1"/>
</dbReference>
<evidence type="ECO:0000313" key="2">
    <source>
        <dbReference type="EMBL" id="KAH0562059.1"/>
    </source>
</evidence>
<dbReference type="InterPro" id="IPR011009">
    <property type="entry name" value="Kinase-like_dom_sf"/>
</dbReference>
<dbReference type="Gene3D" id="3.30.200.20">
    <property type="entry name" value="Phosphorylase Kinase, domain 1"/>
    <property type="match status" value="1"/>
</dbReference>
<dbReference type="AlphaFoldDB" id="A0A9P8LDI6"/>
<dbReference type="Proteomes" id="UP000750711">
    <property type="component" value="Unassembled WGS sequence"/>
</dbReference>
<name>A0A9P8LDI6_9PEZI</name>
<comment type="caution">
    <text evidence="2">The sequence shown here is derived from an EMBL/GenBank/DDBJ whole genome shotgun (WGS) entry which is preliminary data.</text>
</comment>
<dbReference type="SUPFAM" id="SSF56112">
    <property type="entry name" value="Protein kinase-like (PK-like)"/>
    <property type="match status" value="1"/>
</dbReference>
<dbReference type="InterPro" id="IPR051678">
    <property type="entry name" value="AGP_Transferase"/>
</dbReference>
<organism evidence="2 3">
    <name type="scientific">Trichoglossum hirsutum</name>
    <dbReference type="NCBI Taxonomy" id="265104"/>
    <lineage>
        <taxon>Eukaryota</taxon>
        <taxon>Fungi</taxon>
        <taxon>Dikarya</taxon>
        <taxon>Ascomycota</taxon>
        <taxon>Pezizomycotina</taxon>
        <taxon>Geoglossomycetes</taxon>
        <taxon>Geoglossales</taxon>
        <taxon>Geoglossaceae</taxon>
        <taxon>Trichoglossum</taxon>
    </lineage>
</organism>
<keyword evidence="3" id="KW-1185">Reference proteome</keyword>
<feature type="domain" description="Aminoglycoside phosphotransferase" evidence="1">
    <location>
        <begin position="66"/>
        <end position="297"/>
    </location>
</feature>
<sequence>MDAIRKTLVDRQCLAFIDSIDKKAVCGLASSFNRGTACHIFEEPRRGSYNVCFPVEFDDGSDNPERWMVRFPILPCLAFPEKKLRSEIATMKYLKARTTIPVPKVLGYELKGDNPVGRPFMILEYIEGSPLFKINLSTLTEEEQMGLYSQLASIFIQLRQQEFDQIGSLTFPVNDSEDFALAGPFSVDVNAQQVGGLNAGDLMLAGAFGSTKEYVSALTAVIFNRFYKKRDSVFDETDARMELYGLYQFRQLSEGWIKPNYNNGPFVLNHCDFSPSNIIVNGSLKVVALLDWEWSCIVPIQLFLPPSWLTGYDVNGLEGREGCLEQMLSRFKSVVREMELKQGSEVDKMPRTPPLSEFWDHMTVKDYFIGHALLRTQYAGDIFWSHLLETEDIDKDVDGFYAEKPAEVITIQQKLEDLWKFKEEAGALGVEIPDGIDKERTPPADLMNSINACLARADSLIKEKSQPEKANQSSPFLIHSLLRR</sequence>
<reference evidence="2" key="1">
    <citation type="submission" date="2021-03" db="EMBL/GenBank/DDBJ databases">
        <title>Comparative genomics and phylogenomic investigation of the class Geoglossomycetes provide insights into ecological specialization and systematics.</title>
        <authorList>
            <person name="Melie T."/>
            <person name="Pirro S."/>
            <person name="Miller A.N."/>
            <person name="Quandt A."/>
        </authorList>
    </citation>
    <scope>NUCLEOTIDE SEQUENCE</scope>
    <source>
        <strain evidence="2">CAQ_001_2017</strain>
    </source>
</reference>
<dbReference type="PANTHER" id="PTHR21310">
    <property type="entry name" value="AMINOGLYCOSIDE PHOSPHOTRANSFERASE-RELATED-RELATED"/>
    <property type="match status" value="1"/>
</dbReference>
<dbReference type="Gene3D" id="3.90.1200.10">
    <property type="match status" value="1"/>
</dbReference>
<evidence type="ECO:0000259" key="1">
    <source>
        <dbReference type="Pfam" id="PF01636"/>
    </source>
</evidence>
<evidence type="ECO:0000313" key="3">
    <source>
        <dbReference type="Proteomes" id="UP000750711"/>
    </source>
</evidence>